<dbReference type="AlphaFoldDB" id="A0A0A9G7C0"/>
<evidence type="ECO:0000313" key="1">
    <source>
        <dbReference type="EMBL" id="JAE20970.1"/>
    </source>
</evidence>
<dbReference type="EMBL" id="GBRH01176926">
    <property type="protein sequence ID" value="JAE20970.1"/>
    <property type="molecule type" value="Transcribed_RNA"/>
</dbReference>
<reference evidence="1" key="2">
    <citation type="journal article" date="2015" name="Data Brief">
        <title>Shoot transcriptome of the giant reed, Arundo donax.</title>
        <authorList>
            <person name="Barrero R.A."/>
            <person name="Guerrero F.D."/>
            <person name="Moolhuijzen P."/>
            <person name="Goolsby J.A."/>
            <person name="Tidwell J."/>
            <person name="Bellgard S.E."/>
            <person name="Bellgard M.I."/>
        </authorList>
    </citation>
    <scope>NUCLEOTIDE SEQUENCE</scope>
    <source>
        <tissue evidence="1">Shoot tissue taken approximately 20 cm above the soil surface</tissue>
    </source>
</reference>
<protein>
    <submittedName>
        <fullName evidence="1">Uncharacterized protein</fullName>
    </submittedName>
</protein>
<proteinExistence type="predicted"/>
<accession>A0A0A9G7C0</accession>
<reference evidence="1" key="1">
    <citation type="submission" date="2014-09" db="EMBL/GenBank/DDBJ databases">
        <authorList>
            <person name="Magalhaes I.L.F."/>
            <person name="Oliveira U."/>
            <person name="Santos F.R."/>
            <person name="Vidigal T.H.D.A."/>
            <person name="Brescovit A.D."/>
            <person name="Santos A.J."/>
        </authorList>
    </citation>
    <scope>NUCLEOTIDE SEQUENCE</scope>
    <source>
        <tissue evidence="1">Shoot tissue taken approximately 20 cm above the soil surface</tissue>
    </source>
</reference>
<sequence length="58" mass="6504">MKRLAQCTDISVHTQEMLRPRVFHVFIAVAGYSVRGPWGARSPIPENNAIAINKQVNN</sequence>
<organism evidence="1">
    <name type="scientific">Arundo donax</name>
    <name type="common">Giant reed</name>
    <name type="synonym">Donax arundinaceus</name>
    <dbReference type="NCBI Taxonomy" id="35708"/>
    <lineage>
        <taxon>Eukaryota</taxon>
        <taxon>Viridiplantae</taxon>
        <taxon>Streptophyta</taxon>
        <taxon>Embryophyta</taxon>
        <taxon>Tracheophyta</taxon>
        <taxon>Spermatophyta</taxon>
        <taxon>Magnoliopsida</taxon>
        <taxon>Liliopsida</taxon>
        <taxon>Poales</taxon>
        <taxon>Poaceae</taxon>
        <taxon>PACMAD clade</taxon>
        <taxon>Arundinoideae</taxon>
        <taxon>Arundineae</taxon>
        <taxon>Arundo</taxon>
    </lineage>
</organism>
<name>A0A0A9G7C0_ARUDO</name>